<dbReference type="Proteomes" id="UP000231019">
    <property type="component" value="Unassembled WGS sequence"/>
</dbReference>
<accession>A0A2M7GAX4</accession>
<dbReference type="EMBL" id="PFFQ01000004">
    <property type="protein sequence ID" value="PIW19327.1"/>
    <property type="molecule type" value="Genomic_DNA"/>
</dbReference>
<gene>
    <name evidence="2" type="ORF">COW36_00370</name>
</gene>
<feature type="domain" description="CHAD" evidence="1">
    <location>
        <begin position="15"/>
        <end position="284"/>
    </location>
</feature>
<evidence type="ECO:0000313" key="3">
    <source>
        <dbReference type="Proteomes" id="UP000231019"/>
    </source>
</evidence>
<reference evidence="2 3" key="1">
    <citation type="submission" date="2017-09" db="EMBL/GenBank/DDBJ databases">
        <title>Depth-based differentiation of microbial function through sediment-hosted aquifers and enrichment of novel symbionts in the deep terrestrial subsurface.</title>
        <authorList>
            <person name="Probst A.J."/>
            <person name="Ladd B."/>
            <person name="Jarett J.K."/>
            <person name="Geller-Mcgrath D.E."/>
            <person name="Sieber C.M."/>
            <person name="Emerson J.B."/>
            <person name="Anantharaman K."/>
            <person name="Thomas B.C."/>
            <person name="Malmstrom R."/>
            <person name="Stieglmeier M."/>
            <person name="Klingl A."/>
            <person name="Woyke T."/>
            <person name="Ryan C.M."/>
            <person name="Banfield J.F."/>
        </authorList>
    </citation>
    <scope>NUCLEOTIDE SEQUENCE [LARGE SCALE GENOMIC DNA]</scope>
    <source>
        <strain evidence="2">CG17_big_fil_post_rev_8_21_14_2_50_48_46</strain>
    </source>
</reference>
<dbReference type="PROSITE" id="PS51708">
    <property type="entry name" value="CHAD"/>
    <property type="match status" value="1"/>
</dbReference>
<sequence>MENFDFKRYNFYICNMTKSSLVSHYLRQLFLTLGKQVRILRVHPTEEDALHEFRLQIKRLRALLYFLNTVIPDKKPLKLPRTLKNIFRASGFLRDLQVQRKVVQDFFPEPWFVSFLKTTQPDWDIARKKIKSVLKAYSQHATRVFFQRLFRRLSHLKISSLPNLSLPLVQAKLELAVQALSCETPALHEIRIHLKKSQYLLEILVKYFHLEDIIHDSFDRLKKITARLGIWHDQEVFALYLQRQTFEDEEGWNQKFIRQHLQASALLATELSEQIPDLINALYWQTEEGAYSHV</sequence>
<proteinExistence type="predicted"/>
<dbReference type="PANTHER" id="PTHR39339:SF1">
    <property type="entry name" value="CHAD DOMAIN-CONTAINING PROTEIN"/>
    <property type="match status" value="1"/>
</dbReference>
<evidence type="ECO:0000259" key="1">
    <source>
        <dbReference type="PROSITE" id="PS51708"/>
    </source>
</evidence>
<dbReference type="InterPro" id="IPR007899">
    <property type="entry name" value="CHAD_dom"/>
</dbReference>
<protein>
    <recommendedName>
        <fullName evidence="1">CHAD domain-containing protein</fullName>
    </recommendedName>
</protein>
<dbReference type="AlphaFoldDB" id="A0A2M7GAX4"/>
<comment type="caution">
    <text evidence="2">The sequence shown here is derived from an EMBL/GenBank/DDBJ whole genome shotgun (WGS) entry which is preliminary data.</text>
</comment>
<evidence type="ECO:0000313" key="2">
    <source>
        <dbReference type="EMBL" id="PIW19327.1"/>
    </source>
</evidence>
<organism evidence="2 3">
    <name type="scientific">bacterium (Candidatus Blackallbacteria) CG17_big_fil_post_rev_8_21_14_2_50_48_46</name>
    <dbReference type="NCBI Taxonomy" id="2014261"/>
    <lineage>
        <taxon>Bacteria</taxon>
        <taxon>Candidatus Blackallbacteria</taxon>
    </lineage>
</organism>
<name>A0A2M7GAX4_9BACT</name>
<dbReference type="PANTHER" id="PTHR39339">
    <property type="entry name" value="SLR1444 PROTEIN"/>
    <property type="match status" value="1"/>
</dbReference>
<dbReference type="SMART" id="SM00880">
    <property type="entry name" value="CHAD"/>
    <property type="match status" value="1"/>
</dbReference>
<dbReference type="Pfam" id="PF05235">
    <property type="entry name" value="CHAD"/>
    <property type="match status" value="1"/>
</dbReference>
<dbReference type="Gene3D" id="1.40.20.10">
    <property type="entry name" value="CHAD domain"/>
    <property type="match status" value="1"/>
</dbReference>
<dbReference type="InterPro" id="IPR038186">
    <property type="entry name" value="CHAD_dom_sf"/>
</dbReference>